<evidence type="ECO:0000256" key="1">
    <source>
        <dbReference type="ARBA" id="ARBA00008878"/>
    </source>
</evidence>
<evidence type="ECO:0000259" key="5">
    <source>
        <dbReference type="SMART" id="SM01310"/>
    </source>
</evidence>
<dbReference type="SMART" id="SM01310">
    <property type="entry name" value="RICTOR_V"/>
    <property type="match status" value="1"/>
</dbReference>
<gene>
    <name evidence="6" type="primary">Rictor_2</name>
    <name evidence="8" type="synonym">Rictor_0</name>
    <name evidence="7" type="synonym">Rictor_1</name>
    <name evidence="6" type="ORF">c2_g1_i3</name>
    <name evidence="7" type="ORF">c2_g1_i4</name>
    <name evidence="8" type="ORF">c2_g1_i6</name>
</gene>
<protein>
    <submittedName>
        <fullName evidence="6">Rapamycin-insensitive companion of mTOR</fullName>
    </submittedName>
</protein>
<dbReference type="InterPro" id="IPR016024">
    <property type="entry name" value="ARM-type_fold"/>
</dbReference>
<feature type="region of interest" description="Disordered" evidence="2">
    <location>
        <begin position="2090"/>
        <end position="2118"/>
    </location>
</feature>
<dbReference type="GO" id="GO:0051897">
    <property type="term" value="P:positive regulation of phosphatidylinositol 3-kinase/protein kinase B signal transduction"/>
    <property type="evidence" value="ECO:0007669"/>
    <property type="project" value="TreeGrafter"/>
</dbReference>
<reference evidence="6" key="1">
    <citation type="submission" date="2015-06" db="EMBL/GenBank/DDBJ databases">
        <authorList>
            <person name="Hoefler B.C."/>
            <person name="Straight P.D."/>
        </authorList>
    </citation>
    <scope>NUCLEOTIDE SEQUENCE</scope>
</reference>
<dbReference type="InterPro" id="IPR028267">
    <property type="entry name" value="Pianissimo_N"/>
</dbReference>
<dbReference type="InterPro" id="IPR011989">
    <property type="entry name" value="ARM-like"/>
</dbReference>
<feature type="domain" description="Rapamycin-insensitive companion of mTOR" evidence="5">
    <location>
        <begin position="979"/>
        <end position="1053"/>
    </location>
</feature>
<evidence type="ECO:0000256" key="2">
    <source>
        <dbReference type="SAM" id="MobiDB-lite"/>
    </source>
</evidence>
<evidence type="ECO:0000313" key="8">
    <source>
        <dbReference type="EMBL" id="JAI36598.1"/>
    </source>
</evidence>
<evidence type="ECO:0000313" key="7">
    <source>
        <dbReference type="EMBL" id="JAI33658.1"/>
    </source>
</evidence>
<dbReference type="SMART" id="SM01303">
    <property type="entry name" value="RasGEF_N_2"/>
    <property type="match status" value="1"/>
</dbReference>
<dbReference type="GeneID" id="108978818"/>
<sequence>MASIWRYPNRTKYRAKVPQDHEDYYRLDPSKYNIENAYDIYRALCCRNTSDTKLLFLLNGLATLCKQQQTEAHNPKNYLGFNTEELLYCLSVSLIHTFTQVRAAALRTIRYVLVTPRDVKIFNSMQLQHLVCRSIDVLLKNDDERVQALKLIRKMLAISPVDINPVLVRCLVSLADSGIEDGDNMLRACLATLCEFAVLNPVLLIVCGGVTAITRNVLECHNPRIAESLCGVLLYLLEWPQTRNISGVRLDCLAAPYCDFTYRLGIMNKNKDARELRYTSCRLALLSVLRSWTGTIEFCNPSKPSGLKAIVDTLYLNQMEVRKAILDLLYELLNVPQPPWTDDYTIALQTVDPSDFQDAWLLSNGFVAMEGRFILPSLAARAPNVCEQHLSLLLYCFLETGLLNALVEVIRSSDTHLSVRATVLVGKILHLMHTHLPADICSTSPALPTLISHATQGNQNATAAISALQNYQKMLRNRPASCSLFLDSIIQGGSLIQTRLFRREINAQDHARSFSGNALQSPPVGGHLTSGGTLGIAAGGGLLTSDRQRLDSVSSSDESNVQPSSSRRASFRFKRKLLPFFENQRVAKLIRDSNVLSSPDDSGWDWDIIITILRSNIMRRVDDTVNNFLKSLLDYYKPSKNRFSHQDLGRPGRTMPAFVIAGLDFIDWLLANPMMESIRILTDYFSDISKQLLAVSTSNRAHDCLFSPQHMSSTMCQQYFLYIGRMCRAQNGIRILTDTAVFEHLINLVRNTDHVCYVKLAVSALDYSLESVTRKVLEKALTAAKVRSGRLYATQFLTVLLRARLHNFEVWGIPLIIQQTKDPDRSVVLAALDVLEEACHEKYYLEEIVSLWPDLKALGDGGRLIMARYYSLSRGLNRLQARIQEEIEYWKSGYNKRYVLLVEANTHSSLTLHIRNEDGHYSRRNCNTRPIIIPPNIPPHLYGQMVQTAQGTTALRKYGDLPHLVDVISRGKCTDDAECLELKSAIWAVGHASTHSNGIEYFVESGSRIYEKLVILATKCVVYSIRSTCFNVLGLIGGTNDGANILYKLNWLSVRHDRNTVWPVHQPEDWMSNNYTPVRHHYEDMPPYNYTGIDDQIDGSYTGSYWNLLLSSSSTTGHDGGAASASSEAPDANTTADSSRTCDDIATTKPPQPQPQHQPTLQQTVSAKSKTLPESTYMRHSKHQRSLSESKTTDVISLISGTAIGAMGVQHPAHRIRYNSCTDSNTSGVSSCESVTMRIQNVGDFQQFPLSPIPSMSNLVVDVQPQRSLILRGTSLVGASYLNTSLSPADIKGYAQLRSLRKYCRPMVSESATDVYDIIDRIEFLSLGSSVMRPRKSSFGESQRRMKVRSLDRQSSLRIPRLDFEELQQVPLPTLAAPKFLAQNDLKGPCYAGICLPKNLLDLFPTRNVGRTYVSRDIQDQDLMDINLLTANQQFLNDSLNNECGDESSVISSLSDVSSVSKRSKWLGAKHGRNNCLHCSRARRNRTHTQRLESDAAAAGAALITGGELYTSSGTLVGATTTTHVARKTNKQPPAAQQLPSIQQSSTKTQAPQQNTQSSSTIQLSDISFNSPESILSEESMPDRLTANILFNVQRLANPVSARLTKKALLELKQKHPAAFQDICLYSEVCKTLGRSSYRMNARRFLQELFLDLNFDSFYAEPSDILSKKEKYMDFERDRNEVERLHELSGSSRATKGKSGASAALGAIAGGIGAEVSSGTTKVLTTQSIAGLGYMATHKAVAHLSGKLQPLASVYETSCENLLQDGTTKAELNVKTKLKGDNNREDKLDARAKAKTRHNTSASVSVTSSLGREMRNELRITSDSDESDYEDTNRSTQWIAAPSVLTNDDVDEVDGIAIQRCSITPASSTTAAFSCNTTGTNTASSQPTISSSNCSSEQTTNSSNRSSICTISRQPTMASGFSDNNMIERISISSNSNSNINNNNNNNANANVNTSCSSTNLNANMSTSVSSGSVGTSTSTGISSCGVGVGVGGANNTGGAASILENQNKKYTRGRFYTLELDLSCTKNKFPITDRSRNSANWKTESAVAAAAAAAAAKTSAAPTTTTHIDGAILRRSSCTQGVDANGGPFTVGATKQTPNSLTTTNTGTTSTTTSSSSNANFHYRLPIMRQSYTAGITPQMQYIHTDDGSSETTLGTTTTTTTTISNNSNAAVGVAAIDPSLAKHNVAACNQPTTSTTSSVNTLTITKSLAASLAKPIGSLYCEKRLQALKMDTKATDT</sequence>
<dbReference type="Pfam" id="PF14664">
    <property type="entry name" value="RICTOR_N"/>
    <property type="match status" value="1"/>
</dbReference>
<feature type="compositionally biased region" description="Polar residues" evidence="2">
    <location>
        <begin position="551"/>
        <end position="563"/>
    </location>
</feature>
<feature type="region of interest" description="Disordered" evidence="2">
    <location>
        <begin position="1522"/>
        <end position="1563"/>
    </location>
</feature>
<dbReference type="EMBL" id="GDHF01032638">
    <property type="protein sequence ID" value="JAI19676.1"/>
    <property type="molecule type" value="Transcribed_RNA"/>
</dbReference>
<dbReference type="InterPro" id="IPR029453">
    <property type="entry name" value="Rictor_IV"/>
</dbReference>
<feature type="domain" description="Rapamycin-insensitive companion of mTOR N-terminal" evidence="4">
    <location>
        <begin position="55"/>
        <end position="437"/>
    </location>
</feature>
<evidence type="ECO:0000313" key="6">
    <source>
        <dbReference type="EMBL" id="JAI19676.1"/>
    </source>
</evidence>
<feature type="compositionally biased region" description="Polar residues" evidence="2">
    <location>
        <begin position="1538"/>
        <end position="1563"/>
    </location>
</feature>
<dbReference type="SMART" id="SM01307">
    <property type="entry name" value="RICTOR_M"/>
    <property type="match status" value="1"/>
</dbReference>
<proteinExistence type="inferred from homology"/>
<dbReference type="InterPro" id="IPR028268">
    <property type="entry name" value="Pianissimo_fam"/>
</dbReference>
<dbReference type="Pfam" id="PF14668">
    <property type="entry name" value="RICTOR_V"/>
    <property type="match status" value="1"/>
</dbReference>
<dbReference type="Pfam" id="PF14663">
    <property type="entry name" value="RasGEF_N_2"/>
    <property type="match status" value="1"/>
</dbReference>
<organism evidence="6">
    <name type="scientific">Bactrocera latifrons</name>
    <name type="common">Malaysian fruit fly</name>
    <name type="synonym">Chaetodacus latifrons</name>
    <dbReference type="NCBI Taxonomy" id="174628"/>
    <lineage>
        <taxon>Eukaryota</taxon>
        <taxon>Metazoa</taxon>
        <taxon>Ecdysozoa</taxon>
        <taxon>Arthropoda</taxon>
        <taxon>Hexapoda</taxon>
        <taxon>Insecta</taxon>
        <taxon>Pterygota</taxon>
        <taxon>Neoptera</taxon>
        <taxon>Endopterygota</taxon>
        <taxon>Diptera</taxon>
        <taxon>Brachycera</taxon>
        <taxon>Muscomorpha</taxon>
        <taxon>Tephritoidea</taxon>
        <taxon>Tephritidae</taxon>
        <taxon>Bactrocera</taxon>
        <taxon>Bactrocera</taxon>
    </lineage>
</organism>
<dbReference type="InterPro" id="IPR029452">
    <property type="entry name" value="RICTOR_V"/>
</dbReference>
<name>A0A0K8TZH0_BACLA</name>
<dbReference type="Pfam" id="PF14666">
    <property type="entry name" value="RICTOR_M"/>
    <property type="match status" value="1"/>
</dbReference>
<dbReference type="PANTHER" id="PTHR13298:SF11">
    <property type="entry name" value="RAPAMYCIN-INSENSITIVE COMPANION OF MTOR"/>
    <property type="match status" value="1"/>
</dbReference>
<feature type="region of interest" description="Disordered" evidence="2">
    <location>
        <begin position="548"/>
        <end position="567"/>
    </location>
</feature>
<evidence type="ECO:0000259" key="4">
    <source>
        <dbReference type="SMART" id="SM01308"/>
    </source>
</evidence>
<evidence type="ECO:0000259" key="3">
    <source>
        <dbReference type="SMART" id="SM01307"/>
    </source>
</evidence>
<comment type="similarity">
    <text evidence="1">Belongs to the RICTOR family.</text>
</comment>
<dbReference type="CTD" id="253260"/>
<dbReference type="SUPFAM" id="SSF48371">
    <property type="entry name" value="ARM repeat"/>
    <property type="match status" value="2"/>
</dbReference>
<dbReference type="InterPro" id="IPR029451">
    <property type="entry name" value="RICTOR_M"/>
</dbReference>
<dbReference type="GO" id="GO:0043539">
    <property type="term" value="F:protein serine/threonine kinase activator activity"/>
    <property type="evidence" value="ECO:0007669"/>
    <property type="project" value="TreeGrafter"/>
</dbReference>
<accession>A0A0K8TZH0</accession>
<dbReference type="Gene3D" id="1.25.10.10">
    <property type="entry name" value="Leucine-rich Repeat Variant"/>
    <property type="match status" value="1"/>
</dbReference>
<feature type="region of interest" description="Disordered" evidence="2">
    <location>
        <begin position="1815"/>
        <end position="1834"/>
    </location>
</feature>
<feature type="compositionally biased region" description="Low complexity" evidence="2">
    <location>
        <begin position="2098"/>
        <end position="2118"/>
    </location>
</feature>
<dbReference type="PANTHER" id="PTHR13298">
    <property type="entry name" value="CYTOSOLIC REGULATOR PIANISSIMO"/>
    <property type="match status" value="1"/>
</dbReference>
<feature type="region of interest" description="Disordered" evidence="2">
    <location>
        <begin position="1878"/>
        <end position="1922"/>
    </location>
</feature>
<dbReference type="OrthoDB" id="271111at2759"/>
<feature type="domain" description="Rapamycin-insensitive companion of mTOR middle" evidence="3">
    <location>
        <begin position="581"/>
        <end position="803"/>
    </location>
</feature>
<dbReference type="GO" id="GO:0031932">
    <property type="term" value="C:TORC2 complex"/>
    <property type="evidence" value="ECO:0007669"/>
    <property type="project" value="InterPro"/>
</dbReference>
<dbReference type="GO" id="GO:0038203">
    <property type="term" value="P:TORC2 signaling"/>
    <property type="evidence" value="ECO:0007669"/>
    <property type="project" value="TreeGrafter"/>
</dbReference>
<dbReference type="EMBL" id="GDHF01015716">
    <property type="protein sequence ID" value="JAI36598.1"/>
    <property type="molecule type" value="Transcribed_RNA"/>
</dbReference>
<feature type="compositionally biased region" description="Polar residues" evidence="2">
    <location>
        <begin position="1124"/>
        <end position="1139"/>
    </location>
</feature>
<dbReference type="SMART" id="SM01308">
    <property type="entry name" value="RICTOR_N"/>
    <property type="match status" value="1"/>
</dbReference>
<dbReference type="EMBL" id="GDHF01018656">
    <property type="protein sequence ID" value="JAI33658.1"/>
    <property type="molecule type" value="Transcribed_RNA"/>
</dbReference>
<feature type="region of interest" description="Disordered" evidence="2">
    <location>
        <begin position="1117"/>
        <end position="1167"/>
    </location>
</feature>